<feature type="binding site" evidence="12">
    <location>
        <position position="77"/>
    </location>
    <ligand>
        <name>D-threo-isocitrate</name>
        <dbReference type="ChEBI" id="CHEBI:15562"/>
    </ligand>
</feature>
<feature type="binding site" evidence="14">
    <location>
        <position position="328"/>
    </location>
    <ligand>
        <name>NADP(+)</name>
        <dbReference type="ChEBI" id="CHEBI:58349"/>
    </ligand>
</feature>
<feature type="binding site" evidence="14">
    <location>
        <position position="82"/>
    </location>
    <ligand>
        <name>NADP(+)</name>
        <dbReference type="ChEBI" id="CHEBI:58349"/>
    </ligand>
</feature>
<feature type="binding site" evidence="13">
    <location>
        <position position="275"/>
    </location>
    <ligand>
        <name>Mn(2+)</name>
        <dbReference type="ChEBI" id="CHEBI:29035"/>
    </ligand>
</feature>
<dbReference type="RefSeq" id="WP_154542766.1">
    <property type="nucleotide sequence ID" value="NZ_VULO01000001.1"/>
</dbReference>
<reference evidence="16 17" key="1">
    <citation type="submission" date="2019-08" db="EMBL/GenBank/DDBJ databases">
        <title>In-depth cultivation of the pig gut microbiome towards novel bacterial diversity and tailored functional studies.</title>
        <authorList>
            <person name="Wylensek D."/>
            <person name="Hitch T.C.A."/>
            <person name="Clavel T."/>
        </authorList>
    </citation>
    <scope>NUCLEOTIDE SEQUENCE [LARGE SCALE GENOMIC DNA]</scope>
    <source>
        <strain evidence="16 17">WB03_NA08</strain>
    </source>
</reference>
<keyword evidence="5 10" id="KW-0479">Metal-binding</keyword>
<dbReference type="GO" id="GO:0006097">
    <property type="term" value="P:glyoxylate cycle"/>
    <property type="evidence" value="ECO:0007669"/>
    <property type="project" value="UniProtKB-KW"/>
</dbReference>
<evidence type="ECO:0000256" key="14">
    <source>
        <dbReference type="PIRSR" id="PIRSR000108-4"/>
    </source>
</evidence>
<comment type="caution">
    <text evidence="16">The sequence shown here is derived from an EMBL/GenBank/DDBJ whole genome shotgun (WGS) entry which is preliminary data.</text>
</comment>
<feature type="site" description="Critical for catalysis" evidence="11">
    <location>
        <position position="212"/>
    </location>
</feature>
<feature type="binding site" evidence="12">
    <location>
        <position position="132"/>
    </location>
    <ligand>
        <name>D-threo-isocitrate</name>
        <dbReference type="ChEBI" id="CHEBI:15562"/>
    </ligand>
</feature>
<sequence>MEKIKVVGPVVDLDGDEMTRIIWQFIKDRLIFPYLDIDLKYFDLSITNRDATDDQVTIDAAEAIKKYGVGVKCATITPDEARVEEFGLKKMWKSPNGTIRNILGGVIFREPILINNIPRLVPTWTKPIVVGRHAFGDQYRATDFKAPTGGTVTLTFTPNDESEPMEFDVVEIPEAGGVVMGMYNFNESIRDFARASFAYGLQRGFPVYFSTKNTILKAYDGAFKDIFQEVFDAEYKEQFDAAGLTYEHRLIDDMVAAAMKWEGGYVWACKNYDGDVQSDVIAQGFGSLGLMTSVLMSPDGKTVEAEAAHGTVTRHYRQHQAGKPTSTNPIASIFAWTRGLQHRAKLDGTPAVADFALTLEKVVVETVENGQMTKDLALLIGPEQQWLTTEEFLDALDHNLQAALN</sequence>
<organism evidence="16 17">
    <name type="scientific">Scrofimicrobium canadense</name>
    <dbReference type="NCBI Taxonomy" id="2652290"/>
    <lineage>
        <taxon>Bacteria</taxon>
        <taxon>Bacillati</taxon>
        <taxon>Actinomycetota</taxon>
        <taxon>Actinomycetes</taxon>
        <taxon>Actinomycetales</taxon>
        <taxon>Actinomycetaceae</taxon>
        <taxon>Scrofimicrobium</taxon>
    </lineage>
</organism>
<keyword evidence="3" id="KW-0329">Glyoxylate bypass</keyword>
<dbReference type="PANTHER" id="PTHR11822:SF21">
    <property type="entry name" value="ISOCITRATE DEHYDROGENASE [NADP], MITOCHONDRIAL"/>
    <property type="match status" value="1"/>
</dbReference>
<evidence type="ECO:0000256" key="7">
    <source>
        <dbReference type="ARBA" id="ARBA00022857"/>
    </source>
</evidence>
<comment type="similarity">
    <text evidence="2 10">Belongs to the isocitrate and isopropylmalate dehydrogenases family.</text>
</comment>
<dbReference type="EC" id="1.1.1.42" evidence="10"/>
<dbReference type="Proteomes" id="UP000470875">
    <property type="component" value="Unassembled WGS sequence"/>
</dbReference>
<keyword evidence="17" id="KW-1185">Reference proteome</keyword>
<evidence type="ECO:0000256" key="11">
    <source>
        <dbReference type="PIRSR" id="PIRSR000108-1"/>
    </source>
</evidence>
<dbReference type="PIRSF" id="PIRSF000108">
    <property type="entry name" value="IDH_NADP"/>
    <property type="match status" value="1"/>
</dbReference>
<evidence type="ECO:0000256" key="8">
    <source>
        <dbReference type="ARBA" id="ARBA00023002"/>
    </source>
</evidence>
<keyword evidence="6 10" id="KW-0460">Magnesium</keyword>
<dbReference type="GO" id="GO:0006102">
    <property type="term" value="P:isocitrate metabolic process"/>
    <property type="evidence" value="ECO:0007669"/>
    <property type="project" value="UniProtKB-UniRule"/>
</dbReference>
<feature type="binding site" evidence="14">
    <location>
        <begin position="75"/>
        <end position="77"/>
    </location>
    <ligand>
        <name>NADP(+)</name>
        <dbReference type="ChEBI" id="CHEBI:58349"/>
    </ligand>
</feature>
<keyword evidence="8 10" id="KW-0560">Oxidoreductase</keyword>
<dbReference type="NCBIfam" id="TIGR00127">
    <property type="entry name" value="nadp_idh_euk"/>
    <property type="match status" value="1"/>
</dbReference>
<evidence type="ECO:0000256" key="13">
    <source>
        <dbReference type="PIRSR" id="PIRSR000108-3"/>
    </source>
</evidence>
<dbReference type="FunFam" id="3.40.718.10:FF:000002">
    <property type="entry name" value="Isocitrate dehydrogenase [NADP]"/>
    <property type="match status" value="1"/>
</dbReference>
<dbReference type="GO" id="GO:0004450">
    <property type="term" value="F:isocitrate dehydrogenase (NADP+) activity"/>
    <property type="evidence" value="ECO:0007669"/>
    <property type="project" value="UniProtKB-UniRule"/>
</dbReference>
<evidence type="ECO:0000256" key="6">
    <source>
        <dbReference type="ARBA" id="ARBA00022842"/>
    </source>
</evidence>
<feature type="binding site" evidence="12">
    <location>
        <begin position="94"/>
        <end position="100"/>
    </location>
    <ligand>
        <name>D-threo-isocitrate</name>
        <dbReference type="ChEBI" id="CHEBI:15562"/>
    </ligand>
</feature>
<proteinExistence type="inferred from homology"/>
<evidence type="ECO:0000256" key="12">
    <source>
        <dbReference type="PIRSR" id="PIRSR000108-2"/>
    </source>
</evidence>
<evidence type="ECO:0000259" key="15">
    <source>
        <dbReference type="SMART" id="SM01329"/>
    </source>
</evidence>
<evidence type="ECO:0000256" key="10">
    <source>
        <dbReference type="PIRNR" id="PIRNR000108"/>
    </source>
</evidence>
<feature type="binding site" evidence="12">
    <location>
        <position position="109"/>
    </location>
    <ligand>
        <name>D-threo-isocitrate</name>
        <dbReference type="ChEBI" id="CHEBI:15562"/>
    </ligand>
</feature>
<dbReference type="GO" id="GO:0000287">
    <property type="term" value="F:magnesium ion binding"/>
    <property type="evidence" value="ECO:0007669"/>
    <property type="project" value="InterPro"/>
</dbReference>
<evidence type="ECO:0000256" key="4">
    <source>
        <dbReference type="ARBA" id="ARBA00022532"/>
    </source>
</evidence>
<dbReference type="InterPro" id="IPR019818">
    <property type="entry name" value="IsoCit/isopropylmalate_DH_CS"/>
</dbReference>
<evidence type="ECO:0000313" key="16">
    <source>
        <dbReference type="EMBL" id="MSS83389.1"/>
    </source>
</evidence>
<accession>A0A6N7VNU2</accession>
<evidence type="ECO:0000256" key="1">
    <source>
        <dbReference type="ARBA" id="ARBA00001936"/>
    </source>
</evidence>
<name>A0A6N7VNU2_9ACTO</name>
<evidence type="ECO:0000313" key="17">
    <source>
        <dbReference type="Proteomes" id="UP000470875"/>
    </source>
</evidence>
<feature type="binding site" evidence="13">
    <location>
        <position position="252"/>
    </location>
    <ligand>
        <name>Mn(2+)</name>
        <dbReference type="ChEBI" id="CHEBI:29035"/>
    </ligand>
</feature>
<comment type="catalytic activity">
    <reaction evidence="10">
        <text>D-threo-isocitrate + NADP(+) = 2-oxoglutarate + CO2 + NADPH</text>
        <dbReference type="Rhea" id="RHEA:19629"/>
        <dbReference type="ChEBI" id="CHEBI:15562"/>
        <dbReference type="ChEBI" id="CHEBI:16526"/>
        <dbReference type="ChEBI" id="CHEBI:16810"/>
        <dbReference type="ChEBI" id="CHEBI:57783"/>
        <dbReference type="ChEBI" id="CHEBI:58349"/>
        <dbReference type="EC" id="1.1.1.42"/>
    </reaction>
</comment>
<protein>
    <recommendedName>
        <fullName evidence="10">Isocitrate dehydrogenase [NADP]</fullName>
        <ecNumber evidence="10">1.1.1.42</ecNumber>
    </recommendedName>
</protein>
<dbReference type="Pfam" id="PF00180">
    <property type="entry name" value="Iso_dh"/>
    <property type="match status" value="1"/>
</dbReference>
<feature type="site" description="Critical for catalysis" evidence="11">
    <location>
        <position position="139"/>
    </location>
</feature>
<evidence type="ECO:0000256" key="3">
    <source>
        <dbReference type="ARBA" id="ARBA00022435"/>
    </source>
</evidence>
<dbReference type="EMBL" id="VULO01000001">
    <property type="protein sequence ID" value="MSS83389.1"/>
    <property type="molecule type" value="Genomic_DNA"/>
</dbReference>
<evidence type="ECO:0000256" key="5">
    <source>
        <dbReference type="ARBA" id="ARBA00022723"/>
    </source>
</evidence>
<dbReference type="NCBIfam" id="NF006156">
    <property type="entry name" value="PRK08299.1"/>
    <property type="match status" value="1"/>
</dbReference>
<dbReference type="SUPFAM" id="SSF53659">
    <property type="entry name" value="Isocitrate/Isopropylmalate dehydrogenase-like"/>
    <property type="match status" value="1"/>
</dbReference>
<feature type="binding site" evidence="14">
    <location>
        <begin position="310"/>
        <end position="315"/>
    </location>
    <ligand>
        <name>NADP(+)</name>
        <dbReference type="ChEBI" id="CHEBI:58349"/>
    </ligand>
</feature>
<evidence type="ECO:0000256" key="2">
    <source>
        <dbReference type="ARBA" id="ARBA00007769"/>
    </source>
</evidence>
<dbReference type="PANTHER" id="PTHR11822">
    <property type="entry name" value="NADP-SPECIFIC ISOCITRATE DEHYDROGENASE"/>
    <property type="match status" value="1"/>
</dbReference>
<dbReference type="GO" id="GO:0006099">
    <property type="term" value="P:tricarboxylic acid cycle"/>
    <property type="evidence" value="ECO:0007669"/>
    <property type="project" value="UniProtKB-KW"/>
</dbReference>
<comment type="cofactor">
    <cofactor evidence="10 13">
        <name>Mg(2+)</name>
        <dbReference type="ChEBI" id="CHEBI:18420"/>
    </cofactor>
    <cofactor evidence="10 13">
        <name>Mn(2+)</name>
        <dbReference type="ChEBI" id="CHEBI:29035"/>
    </cofactor>
    <text evidence="10 13">Binds 1 Mg(2+) or Mn(2+) ion per subunit.</text>
</comment>
<keyword evidence="9 10" id="KW-0464">Manganese</keyword>
<dbReference type="Gene3D" id="3.40.718.10">
    <property type="entry name" value="Isopropylmalate Dehydrogenase"/>
    <property type="match status" value="1"/>
</dbReference>
<dbReference type="SMART" id="SM01329">
    <property type="entry name" value="Iso_dh"/>
    <property type="match status" value="1"/>
</dbReference>
<feature type="binding site" evidence="14">
    <location>
        <position position="260"/>
    </location>
    <ligand>
        <name>NADP(+)</name>
        <dbReference type="ChEBI" id="CHEBI:58349"/>
    </ligand>
</feature>
<gene>
    <name evidence="16" type="ORF">FYJ24_01140</name>
</gene>
<dbReference type="InterPro" id="IPR024084">
    <property type="entry name" value="IsoPropMal-DH-like_dom"/>
</dbReference>
<dbReference type="InterPro" id="IPR004790">
    <property type="entry name" value="Isocitrate_DH_NADP"/>
</dbReference>
<evidence type="ECO:0000256" key="9">
    <source>
        <dbReference type="ARBA" id="ARBA00023211"/>
    </source>
</evidence>
<comment type="cofactor">
    <cofactor evidence="1">
        <name>Mn(2+)</name>
        <dbReference type="ChEBI" id="CHEBI:29035"/>
    </cofactor>
</comment>
<feature type="domain" description="Isopropylmalate dehydrogenase-like" evidence="15">
    <location>
        <begin position="9"/>
        <end position="396"/>
    </location>
</feature>
<dbReference type="PROSITE" id="PS00470">
    <property type="entry name" value="IDH_IMDH"/>
    <property type="match status" value="1"/>
</dbReference>
<dbReference type="AlphaFoldDB" id="A0A6N7VNU2"/>
<keyword evidence="7 10" id="KW-0521">NADP</keyword>
<keyword evidence="4 10" id="KW-0816">Tricarboxylic acid cycle</keyword>
<dbReference type="GO" id="GO:0051287">
    <property type="term" value="F:NAD binding"/>
    <property type="evidence" value="ECO:0007669"/>
    <property type="project" value="InterPro"/>
</dbReference>